<feature type="compositionally biased region" description="Basic and acidic residues" evidence="1">
    <location>
        <begin position="405"/>
        <end position="418"/>
    </location>
</feature>
<dbReference type="EMBL" id="JARIHO010000025">
    <property type="protein sequence ID" value="KAJ7342666.1"/>
    <property type="molecule type" value="Genomic_DNA"/>
</dbReference>
<sequence>MFQRKGPPQYGVHQIRKVACLEACARLSCRASIEVIVNLMNKSTKTPSAASLRSKRQVICLRPHLLPWKQAWSGTKFIAKTIKDLVDWDQRNQICDRQERSHDAGKFRTWQLGRVNFASYDYRVYRHMAGQRHFAAAADSTRSCEYVDIGGFIADSLPGTGIHRQFQVGWKTRGHLAPANAEVEFRKPRVLIVALLDKLCGAIVPRKHVLLQIICFSRKCQPKPKRKSSFERTSPDISPLGRMNYCLVFDRHYIRAERQPQGTERRGPFAELEEGLTTDTWLFRPDLIDANFEATNPHCYSLKKTIRQRTVSRQDTRSRDDLSLNFEGNTESDPSPDGHWEGGDTVDGMVIPANSSRTIGCTSGYCIQDLSKPPIVVTRNSSGTRMGLATACELSAAREVSRVESSRRVTSRDGHPSYHFDSIV</sequence>
<feature type="compositionally biased region" description="Basic and acidic residues" evidence="1">
    <location>
        <begin position="312"/>
        <end position="322"/>
    </location>
</feature>
<reference evidence="2" key="1">
    <citation type="submission" date="2023-03" db="EMBL/GenBank/DDBJ databases">
        <title>Massive genome expansion in bonnet fungi (Mycena s.s.) driven by repeated elements and novel gene families across ecological guilds.</title>
        <authorList>
            <consortium name="Lawrence Berkeley National Laboratory"/>
            <person name="Harder C.B."/>
            <person name="Miyauchi S."/>
            <person name="Viragh M."/>
            <person name="Kuo A."/>
            <person name="Thoen E."/>
            <person name="Andreopoulos B."/>
            <person name="Lu D."/>
            <person name="Skrede I."/>
            <person name="Drula E."/>
            <person name="Henrissat B."/>
            <person name="Morin E."/>
            <person name="Kohler A."/>
            <person name="Barry K."/>
            <person name="LaButti K."/>
            <person name="Morin E."/>
            <person name="Salamov A."/>
            <person name="Lipzen A."/>
            <person name="Mereny Z."/>
            <person name="Hegedus B."/>
            <person name="Baldrian P."/>
            <person name="Stursova M."/>
            <person name="Weitz H."/>
            <person name="Taylor A."/>
            <person name="Grigoriev I.V."/>
            <person name="Nagy L.G."/>
            <person name="Martin F."/>
            <person name="Kauserud H."/>
        </authorList>
    </citation>
    <scope>NUCLEOTIDE SEQUENCE</scope>
    <source>
        <strain evidence="2">CBHHK002</strain>
    </source>
</reference>
<evidence type="ECO:0000256" key="1">
    <source>
        <dbReference type="SAM" id="MobiDB-lite"/>
    </source>
</evidence>
<dbReference type="Proteomes" id="UP001218218">
    <property type="component" value="Unassembled WGS sequence"/>
</dbReference>
<protein>
    <submittedName>
        <fullName evidence="2">Uncharacterized protein</fullName>
    </submittedName>
</protein>
<feature type="region of interest" description="Disordered" evidence="1">
    <location>
        <begin position="405"/>
        <end position="424"/>
    </location>
</feature>
<evidence type="ECO:0000313" key="2">
    <source>
        <dbReference type="EMBL" id="KAJ7342666.1"/>
    </source>
</evidence>
<keyword evidence="3" id="KW-1185">Reference proteome</keyword>
<accession>A0AAD7ENB2</accession>
<name>A0AAD7ENB2_9AGAR</name>
<evidence type="ECO:0000313" key="3">
    <source>
        <dbReference type="Proteomes" id="UP001218218"/>
    </source>
</evidence>
<organism evidence="2 3">
    <name type="scientific">Mycena albidolilacea</name>
    <dbReference type="NCBI Taxonomy" id="1033008"/>
    <lineage>
        <taxon>Eukaryota</taxon>
        <taxon>Fungi</taxon>
        <taxon>Dikarya</taxon>
        <taxon>Basidiomycota</taxon>
        <taxon>Agaricomycotina</taxon>
        <taxon>Agaricomycetes</taxon>
        <taxon>Agaricomycetidae</taxon>
        <taxon>Agaricales</taxon>
        <taxon>Marasmiineae</taxon>
        <taxon>Mycenaceae</taxon>
        <taxon>Mycena</taxon>
    </lineage>
</organism>
<proteinExistence type="predicted"/>
<dbReference type="AlphaFoldDB" id="A0AAD7ENB2"/>
<comment type="caution">
    <text evidence="2">The sequence shown here is derived from an EMBL/GenBank/DDBJ whole genome shotgun (WGS) entry which is preliminary data.</text>
</comment>
<gene>
    <name evidence="2" type="ORF">DFH08DRAFT_811738</name>
</gene>
<feature type="region of interest" description="Disordered" evidence="1">
    <location>
        <begin position="311"/>
        <end position="346"/>
    </location>
</feature>